<dbReference type="EMBL" id="CP159992">
    <property type="protein sequence ID" value="XCP96337.1"/>
    <property type="molecule type" value="Genomic_DNA"/>
</dbReference>
<accession>A0AAU8NJT9</accession>
<proteinExistence type="predicted"/>
<organism evidence="3">
    <name type="scientific">Paenibacillus sp. AN1007</name>
    <dbReference type="NCBI Taxonomy" id="3151385"/>
    <lineage>
        <taxon>Bacteria</taxon>
        <taxon>Bacillati</taxon>
        <taxon>Bacillota</taxon>
        <taxon>Bacilli</taxon>
        <taxon>Bacillales</taxon>
        <taxon>Paenibacillaceae</taxon>
        <taxon>Paenibacillus</taxon>
    </lineage>
</organism>
<reference evidence="3" key="1">
    <citation type="submission" date="2024-05" db="EMBL/GenBank/DDBJ databases">
        <title>Draft genome assemblies of 36 bacteria isolated from hibernating arctic ground squirrels.</title>
        <authorList>
            <person name="McKee H."/>
            <person name="Mullen L."/>
            <person name="Drown D.M."/>
            <person name="Duddleston K.N."/>
        </authorList>
    </citation>
    <scope>NUCLEOTIDE SEQUENCE</scope>
    <source>
        <strain evidence="3">AN1007</strain>
    </source>
</reference>
<dbReference type="AlphaFoldDB" id="A0AAU8NJT9"/>
<keyword evidence="1" id="KW-0472">Membrane</keyword>
<evidence type="ECO:0000313" key="3">
    <source>
        <dbReference type="EMBL" id="XCP96337.1"/>
    </source>
</evidence>
<protein>
    <submittedName>
        <fullName evidence="3">DUF4097 family beta strand repeat-containing protein</fullName>
    </submittedName>
</protein>
<evidence type="ECO:0000259" key="2">
    <source>
        <dbReference type="Pfam" id="PF13349"/>
    </source>
</evidence>
<sequence length="256" mass="28062">MKNRFRNVIRLALLLIVIGAIGNVVLYMLGKSPFNLGDLSTEQNVRMDQTTNLLIRTETGTVDVVPIKGNEIKAVLEGKTTKQSLKDYQLQISQDQGQTRIEVTQESKFRFFDIYTNLKLTIGIPETQLNQLQVVTDTGNISVDSVIASEYQIISDTGSIKMDIKEGVIKAETNTGAITASLDHIIQDIHAKSDTGDIIIQTAEAPQALRTKFAADSGTIKVTLPNYQDGYIGEGGPLVELISDTGDLEIEQYSAK</sequence>
<evidence type="ECO:0000256" key="1">
    <source>
        <dbReference type="SAM" id="Phobius"/>
    </source>
</evidence>
<keyword evidence="1" id="KW-1133">Transmembrane helix</keyword>
<feature type="domain" description="DUF4097" evidence="2">
    <location>
        <begin position="55"/>
        <end position="248"/>
    </location>
</feature>
<gene>
    <name evidence="3" type="ORF">ABXS70_06430</name>
</gene>
<dbReference type="Pfam" id="PF13349">
    <property type="entry name" value="DUF4097"/>
    <property type="match status" value="1"/>
</dbReference>
<keyword evidence="1" id="KW-0812">Transmembrane</keyword>
<feature type="transmembrane region" description="Helical" evidence="1">
    <location>
        <begin position="12"/>
        <end position="30"/>
    </location>
</feature>
<dbReference type="InterPro" id="IPR025164">
    <property type="entry name" value="Toastrack_DUF4097"/>
</dbReference>
<dbReference type="RefSeq" id="WP_342552007.1">
    <property type="nucleotide sequence ID" value="NZ_CP159992.1"/>
</dbReference>
<name>A0AAU8NJT9_9BACL</name>